<dbReference type="Proteomes" id="UP000734854">
    <property type="component" value="Unassembled WGS sequence"/>
</dbReference>
<keyword evidence="3" id="KW-0732">Signal</keyword>
<accession>A0A8J5EX31</accession>
<dbReference type="InterPro" id="IPR055378">
    <property type="entry name" value="GH3_C"/>
</dbReference>
<evidence type="ECO:0000313" key="7">
    <source>
        <dbReference type="Proteomes" id="UP000734854"/>
    </source>
</evidence>
<dbReference type="Pfam" id="PF03321">
    <property type="entry name" value="GH3"/>
    <property type="match status" value="1"/>
</dbReference>
<organism evidence="6 7">
    <name type="scientific">Zingiber officinale</name>
    <name type="common">Ginger</name>
    <name type="synonym">Amomum zingiber</name>
    <dbReference type="NCBI Taxonomy" id="94328"/>
    <lineage>
        <taxon>Eukaryota</taxon>
        <taxon>Viridiplantae</taxon>
        <taxon>Streptophyta</taxon>
        <taxon>Embryophyta</taxon>
        <taxon>Tracheophyta</taxon>
        <taxon>Spermatophyta</taxon>
        <taxon>Magnoliopsida</taxon>
        <taxon>Liliopsida</taxon>
        <taxon>Zingiberales</taxon>
        <taxon>Zingiberaceae</taxon>
        <taxon>Zingiber</taxon>
    </lineage>
</organism>
<keyword evidence="2" id="KW-0436">Ligase</keyword>
<protein>
    <submittedName>
        <fullName evidence="6">Uncharacterized protein</fullName>
    </submittedName>
</protein>
<feature type="chain" id="PRO_5035256735" evidence="3">
    <location>
        <begin position="24"/>
        <end position="620"/>
    </location>
</feature>
<feature type="signal peptide" evidence="3">
    <location>
        <begin position="1"/>
        <end position="23"/>
    </location>
</feature>
<dbReference type="EMBL" id="JACMSC010000018">
    <property type="protein sequence ID" value="KAG6475960.1"/>
    <property type="molecule type" value="Genomic_DNA"/>
</dbReference>
<dbReference type="GO" id="GO:0016881">
    <property type="term" value="F:acid-amino acid ligase activity"/>
    <property type="evidence" value="ECO:0007669"/>
    <property type="project" value="TreeGrafter"/>
</dbReference>
<dbReference type="OrthoDB" id="10004661at2759"/>
<dbReference type="PANTHER" id="PTHR31901">
    <property type="entry name" value="GH3 DOMAIN-CONTAINING PROTEIN"/>
    <property type="match status" value="1"/>
</dbReference>
<feature type="domain" description="GH3 C-terminal" evidence="5">
    <location>
        <begin position="483"/>
        <end position="600"/>
    </location>
</feature>
<dbReference type="InterPro" id="IPR055377">
    <property type="entry name" value="GH3_M"/>
</dbReference>
<dbReference type="Pfam" id="PF23572">
    <property type="entry name" value="GH3_C"/>
    <property type="match status" value="1"/>
</dbReference>
<evidence type="ECO:0000256" key="3">
    <source>
        <dbReference type="SAM" id="SignalP"/>
    </source>
</evidence>
<evidence type="ECO:0000259" key="4">
    <source>
        <dbReference type="Pfam" id="PF23571"/>
    </source>
</evidence>
<evidence type="ECO:0000256" key="2">
    <source>
        <dbReference type="ARBA" id="ARBA00022598"/>
    </source>
</evidence>
<dbReference type="InterPro" id="IPR004993">
    <property type="entry name" value="GH3"/>
</dbReference>
<feature type="domain" description="GH3 middle" evidence="4">
    <location>
        <begin position="390"/>
        <end position="467"/>
    </location>
</feature>
<dbReference type="PANTHER" id="PTHR31901:SF48">
    <property type="entry name" value="INDOLE-3-ACETIC ACID-AMIDO SYNTHETASE GH3.10"/>
    <property type="match status" value="1"/>
</dbReference>
<reference evidence="6 7" key="1">
    <citation type="submission" date="2020-08" db="EMBL/GenBank/DDBJ databases">
        <title>Plant Genome Project.</title>
        <authorList>
            <person name="Zhang R.-G."/>
        </authorList>
    </citation>
    <scope>NUCLEOTIDE SEQUENCE [LARGE SCALE GENOMIC DNA]</scope>
    <source>
        <tissue evidence="6">Rhizome</tissue>
    </source>
</reference>
<comment type="similarity">
    <text evidence="1">Belongs to the IAA-amido conjugating enzyme family.</text>
</comment>
<evidence type="ECO:0000256" key="1">
    <source>
        <dbReference type="ARBA" id="ARBA00008068"/>
    </source>
</evidence>
<name>A0A8J5EX31_ZINOF</name>
<proteinExistence type="inferred from homology"/>
<gene>
    <name evidence="6" type="ORF">ZIOFF_065192</name>
</gene>
<dbReference type="GO" id="GO:0005737">
    <property type="term" value="C:cytoplasm"/>
    <property type="evidence" value="ECO:0007669"/>
    <property type="project" value="TreeGrafter"/>
</dbReference>
<dbReference type="AlphaFoldDB" id="A0A8J5EX31"/>
<evidence type="ECO:0000259" key="5">
    <source>
        <dbReference type="Pfam" id="PF23572"/>
    </source>
</evidence>
<evidence type="ECO:0000313" key="6">
    <source>
        <dbReference type="EMBL" id="KAG6475960.1"/>
    </source>
</evidence>
<keyword evidence="7" id="KW-1185">Reference proteome</keyword>
<dbReference type="Pfam" id="PF23571">
    <property type="entry name" value="GH3_M"/>
    <property type="match status" value="1"/>
</dbReference>
<comment type="caution">
    <text evidence="6">The sequence shown here is derived from an EMBL/GenBank/DDBJ whole genome shotgun (WGS) entry which is preliminary data.</text>
</comment>
<sequence length="620" mass="68099">MHGGSGGALIDTLLLTCAVSSMAVHEYWRPFAAEDDDVVEWFERVAEDAGAAQAETLRSILVANLGAEYLQRWLGALPADVGDMSAGELEALFVSAVPLASHADFESYIRRIAAGDAAPLLTRRPITMLSLSSGTTDGRPKYVPFTRFSSQSTLYIFRLAAAYRSRIFPIKSGGRILEFIYSSKQFRTAGGGLLAGTATSHYFASDEFLKKQSATKCFTCSPYEVIAGDDYHQSTYCHLLFGLLLRHDVEFVASTFAYSLVQAFAAFEAAWEELCSDIEQGKLSVKITSPEMRKAVTEHLRGPEPALASEIRKKCEKLKGSSWFGVIPELWPNAKYVYAIMTGSMMPYTKKLKHYAGGEAVPLVSAEYGSTESWIGANLEPLSPPEKVTFTVIPTFAYFEFIPVLRERDKDAILEAEQPVPLSGVVVGQQYEIVLTTFTGLYRYRLGDVVEVAGFHKGLPRLSFVCRKNLILTVNIDKNTERDLQAAVETAAGLLAETAAELVDFTSHANIASGGECSGHYVVYWELKGEAAEEVLKECCAAMDAAFADEGYVVSRSTRSIGPLELRLVSAGTFRQIMEHFVGNGAAVSQFKTPRCTANEAVLRLLDRRTVRRFWSTAYG</sequence>